<dbReference type="FunFam" id="3.20.20.80:FF:000313">
    <property type="entry name" value="Uncharacterized protein"/>
    <property type="match status" value="1"/>
</dbReference>
<protein>
    <recommendedName>
        <fullName evidence="3">mannan endo-1,4-beta-mannosidase</fullName>
        <ecNumber evidence="3">3.2.1.78</ecNumber>
    </recommendedName>
</protein>
<evidence type="ECO:0000256" key="5">
    <source>
        <dbReference type="ARBA" id="ARBA00023295"/>
    </source>
</evidence>
<keyword evidence="8" id="KW-1185">Reference proteome</keyword>
<dbReference type="SUPFAM" id="SSF51445">
    <property type="entry name" value="(Trans)glycosidases"/>
    <property type="match status" value="1"/>
</dbReference>
<dbReference type="PANTHER" id="PTHR31451">
    <property type="match status" value="1"/>
</dbReference>
<comment type="catalytic activity">
    <reaction evidence="1">
        <text>Random hydrolysis of (1-&gt;4)-beta-D-mannosidic linkages in mannans, galactomannans and glucomannans.</text>
        <dbReference type="EC" id="3.2.1.78"/>
    </reaction>
</comment>
<accession>A0A835CB03</accession>
<keyword evidence="5" id="KW-0326">Glycosidase</keyword>
<dbReference type="AlphaFoldDB" id="A0A835CB03"/>
<comment type="caution">
    <text evidence="7">The sequence shown here is derived from an EMBL/GenBank/DDBJ whole genome shotgun (WGS) entry which is preliminary data.</text>
</comment>
<dbReference type="Proteomes" id="UP000634136">
    <property type="component" value="Unassembled WGS sequence"/>
</dbReference>
<dbReference type="PANTHER" id="PTHR31451:SF59">
    <property type="entry name" value="MANNAN ENDO-1,4-BETA-MANNOSIDASE"/>
    <property type="match status" value="1"/>
</dbReference>
<gene>
    <name evidence="7" type="ORF">G2W53_011348</name>
</gene>
<evidence type="ECO:0000313" key="7">
    <source>
        <dbReference type="EMBL" id="KAF7836489.1"/>
    </source>
</evidence>
<evidence type="ECO:0000256" key="4">
    <source>
        <dbReference type="ARBA" id="ARBA00022801"/>
    </source>
</evidence>
<dbReference type="InterPro" id="IPR017853">
    <property type="entry name" value="GH"/>
</dbReference>
<keyword evidence="4" id="KW-0378">Hydrolase</keyword>
<dbReference type="InterPro" id="IPR045053">
    <property type="entry name" value="MAN-like"/>
</dbReference>
<name>A0A835CB03_9FABA</name>
<dbReference type="OrthoDB" id="1404838at2759"/>
<dbReference type="Pfam" id="PF26410">
    <property type="entry name" value="GH5_mannosidase"/>
    <property type="match status" value="1"/>
</dbReference>
<comment type="similarity">
    <text evidence="2">Belongs to the glycosyl hydrolase 5 (cellulase A) family.</text>
</comment>
<evidence type="ECO:0000256" key="1">
    <source>
        <dbReference type="ARBA" id="ARBA00001678"/>
    </source>
</evidence>
<evidence type="ECO:0000256" key="3">
    <source>
        <dbReference type="ARBA" id="ARBA00012706"/>
    </source>
</evidence>
<dbReference type="EC" id="3.2.1.78" evidence="3"/>
<evidence type="ECO:0000313" key="8">
    <source>
        <dbReference type="Proteomes" id="UP000634136"/>
    </source>
</evidence>
<proteinExistence type="inferred from homology"/>
<reference evidence="7" key="1">
    <citation type="submission" date="2020-09" db="EMBL/GenBank/DDBJ databases">
        <title>Genome-Enabled Discovery of Anthraquinone Biosynthesis in Senna tora.</title>
        <authorList>
            <person name="Kang S.-H."/>
            <person name="Pandey R.P."/>
            <person name="Lee C.-M."/>
            <person name="Sim J.-S."/>
            <person name="Jeong J.-T."/>
            <person name="Choi B.-S."/>
            <person name="Jung M."/>
            <person name="Ginzburg D."/>
            <person name="Zhao K."/>
            <person name="Won S.Y."/>
            <person name="Oh T.-J."/>
            <person name="Yu Y."/>
            <person name="Kim N.-H."/>
            <person name="Lee O.R."/>
            <person name="Lee T.-H."/>
            <person name="Bashyal P."/>
            <person name="Kim T.-S."/>
            <person name="Lee W.-H."/>
            <person name="Kawkins C."/>
            <person name="Kim C.-K."/>
            <person name="Kim J.S."/>
            <person name="Ahn B.O."/>
            <person name="Rhee S.Y."/>
            <person name="Sohng J.K."/>
        </authorList>
    </citation>
    <scope>NUCLEOTIDE SEQUENCE</scope>
    <source>
        <tissue evidence="7">Leaf</tissue>
    </source>
</reference>
<sequence length="305" mass="35061">MMYIQALDFVVAEARKYGMKLIMTLGNNWSDYGGKHQYVEWAKAAGAKVTSEDDFYTHPMIIFYYKNYIKTVLTRMNSITKIAYKDDPTIMAWELMNDLRYSLDRNVSLGIDFNVWISDLASHVKAFDDKHLLGLGMEGFYGESTPERVVDYNPKSLYYGSDFIWNYKTETDFTSAHAFPDLWLEGESDEAKRTFMKDWLSIHCSDSEKNLKRPLILGAFGKSSKVPGYTEEVRDSYMNEVYLDIYNYAKSEGTIGGGLVWQIMGEGMESYYDGFQIVLSKNPSTANVIHNQSIRMNALRQPLVN</sequence>
<dbReference type="InterPro" id="IPR001547">
    <property type="entry name" value="Glyco_hydro_5"/>
</dbReference>
<feature type="domain" description="Glycoside hydrolase family 5" evidence="6">
    <location>
        <begin position="5"/>
        <end position="266"/>
    </location>
</feature>
<dbReference type="EMBL" id="JAAIUW010000004">
    <property type="protein sequence ID" value="KAF7836489.1"/>
    <property type="molecule type" value="Genomic_DNA"/>
</dbReference>
<organism evidence="7 8">
    <name type="scientific">Senna tora</name>
    <dbReference type="NCBI Taxonomy" id="362788"/>
    <lineage>
        <taxon>Eukaryota</taxon>
        <taxon>Viridiplantae</taxon>
        <taxon>Streptophyta</taxon>
        <taxon>Embryophyta</taxon>
        <taxon>Tracheophyta</taxon>
        <taxon>Spermatophyta</taxon>
        <taxon>Magnoliopsida</taxon>
        <taxon>eudicotyledons</taxon>
        <taxon>Gunneridae</taxon>
        <taxon>Pentapetalae</taxon>
        <taxon>rosids</taxon>
        <taxon>fabids</taxon>
        <taxon>Fabales</taxon>
        <taxon>Fabaceae</taxon>
        <taxon>Caesalpinioideae</taxon>
        <taxon>Cassia clade</taxon>
        <taxon>Senna</taxon>
    </lineage>
</organism>
<evidence type="ECO:0000259" key="6">
    <source>
        <dbReference type="Pfam" id="PF26410"/>
    </source>
</evidence>
<dbReference type="Gene3D" id="3.20.20.80">
    <property type="entry name" value="Glycosidases"/>
    <property type="match status" value="1"/>
</dbReference>
<dbReference type="GO" id="GO:0016985">
    <property type="term" value="F:mannan endo-1,4-beta-mannosidase activity"/>
    <property type="evidence" value="ECO:0007669"/>
    <property type="project" value="UniProtKB-EC"/>
</dbReference>
<evidence type="ECO:0000256" key="2">
    <source>
        <dbReference type="ARBA" id="ARBA00005641"/>
    </source>
</evidence>